<sequence length="104" mass="11085">MPIPRVETMQEIIGNSTQSVDDATFAIHEESPHPAIGSALSGIDEIIEGYDEGGLRLPSGLIRSACSSRISELIQQQEELDKSIVALRLFSPAGSNDSGDSCPM</sequence>
<keyword evidence="3" id="KW-1185">Reference proteome</keyword>
<evidence type="ECO:0000313" key="1">
    <source>
        <dbReference type="EMBL" id="KAH9829306.1"/>
    </source>
</evidence>
<organism evidence="2 3">
    <name type="scientific">Rhodofomes roseus</name>
    <dbReference type="NCBI Taxonomy" id="34475"/>
    <lineage>
        <taxon>Eukaryota</taxon>
        <taxon>Fungi</taxon>
        <taxon>Dikarya</taxon>
        <taxon>Basidiomycota</taxon>
        <taxon>Agaricomycotina</taxon>
        <taxon>Agaricomycetes</taxon>
        <taxon>Polyporales</taxon>
        <taxon>Rhodofomes</taxon>
    </lineage>
</organism>
<gene>
    <name evidence="2" type="ORF">C8Q71DRAFT_854360</name>
    <name evidence="1" type="ORF">C8Q71DRAFT_863379</name>
</gene>
<comment type="caution">
    <text evidence="2">The sequence shown here is derived from an EMBL/GenBank/DDBJ whole genome shotgun (WGS) entry which is preliminary data.</text>
</comment>
<dbReference type="GeneID" id="72007765"/>
<dbReference type="RefSeq" id="XP_047783305.1">
    <property type="nucleotide sequence ID" value="XM_047927033.1"/>
</dbReference>
<dbReference type="Proteomes" id="UP000814176">
    <property type="component" value="Unassembled WGS sequence"/>
</dbReference>
<reference evidence="2 3" key="1">
    <citation type="journal article" date="2021" name="Environ. Microbiol.">
        <title>Gene family expansions and transcriptome signatures uncover fungal adaptations to wood decay.</title>
        <authorList>
            <person name="Hage H."/>
            <person name="Miyauchi S."/>
            <person name="Viragh M."/>
            <person name="Drula E."/>
            <person name="Min B."/>
            <person name="Chaduli D."/>
            <person name="Navarro D."/>
            <person name="Favel A."/>
            <person name="Norest M."/>
            <person name="Lesage-Meessen L."/>
            <person name="Balint B."/>
            <person name="Merenyi Z."/>
            <person name="de Eugenio L."/>
            <person name="Morin E."/>
            <person name="Martinez A.T."/>
            <person name="Baldrian P."/>
            <person name="Stursova M."/>
            <person name="Martinez M.J."/>
            <person name="Novotny C."/>
            <person name="Magnuson J.K."/>
            <person name="Spatafora J.W."/>
            <person name="Maurice S."/>
            <person name="Pangilinan J."/>
            <person name="Andreopoulos W."/>
            <person name="LaButti K."/>
            <person name="Hundley H."/>
            <person name="Na H."/>
            <person name="Kuo A."/>
            <person name="Barry K."/>
            <person name="Lipzen A."/>
            <person name="Henrissat B."/>
            <person name="Riley R."/>
            <person name="Ahrendt S."/>
            <person name="Nagy L.G."/>
            <person name="Grigoriev I.V."/>
            <person name="Martin F."/>
            <person name="Rosso M.N."/>
        </authorList>
    </citation>
    <scope>NUCLEOTIDE SEQUENCE [LARGE SCALE GENOMIC DNA]</scope>
    <source>
        <strain evidence="2 3">CIRM-BRFM 1785</strain>
    </source>
</reference>
<accession>A0ABQ8KVA2</accession>
<dbReference type="EMBL" id="JADCUA010000040">
    <property type="protein sequence ID" value="KAH9829306.1"/>
    <property type="molecule type" value="Genomic_DNA"/>
</dbReference>
<dbReference type="EMBL" id="JADCUA010000003">
    <property type="protein sequence ID" value="KAH9842006.1"/>
    <property type="molecule type" value="Genomic_DNA"/>
</dbReference>
<proteinExistence type="predicted"/>
<evidence type="ECO:0000313" key="2">
    <source>
        <dbReference type="EMBL" id="KAH9842006.1"/>
    </source>
</evidence>
<name>A0ABQ8KVA2_9APHY</name>
<protein>
    <submittedName>
        <fullName evidence="2">Uncharacterized protein</fullName>
    </submittedName>
</protein>
<evidence type="ECO:0000313" key="3">
    <source>
        <dbReference type="Proteomes" id="UP000814176"/>
    </source>
</evidence>